<name>A0A387AQD2_9LACO</name>
<dbReference type="AlphaFoldDB" id="A0A387AQD2"/>
<keyword evidence="3 6" id="KW-0812">Transmembrane</keyword>
<evidence type="ECO:0000313" key="7">
    <source>
        <dbReference type="EMBL" id="AYF92972.1"/>
    </source>
</evidence>
<comment type="subcellular location">
    <subcellularLocation>
        <location evidence="1">Membrane</location>
        <topology evidence="1">Multi-pass membrane protein</topology>
    </subcellularLocation>
</comment>
<feature type="transmembrane region" description="Helical" evidence="6">
    <location>
        <begin position="141"/>
        <end position="164"/>
    </location>
</feature>
<protein>
    <submittedName>
        <fullName evidence="7">AI-2E family transporter</fullName>
    </submittedName>
</protein>
<dbReference type="GO" id="GO:0016020">
    <property type="term" value="C:membrane"/>
    <property type="evidence" value="ECO:0007669"/>
    <property type="project" value="UniProtKB-SubCell"/>
</dbReference>
<keyword evidence="8" id="KW-1185">Reference proteome</keyword>
<dbReference type="Pfam" id="PF01594">
    <property type="entry name" value="AI-2E_transport"/>
    <property type="match status" value="1"/>
</dbReference>
<dbReference type="KEGG" id="abom:D7I45_05635"/>
<evidence type="ECO:0000256" key="6">
    <source>
        <dbReference type="SAM" id="Phobius"/>
    </source>
</evidence>
<feature type="transmembrane region" description="Helical" evidence="6">
    <location>
        <begin position="12"/>
        <end position="29"/>
    </location>
</feature>
<dbReference type="InterPro" id="IPR002549">
    <property type="entry name" value="AI-2E-like"/>
</dbReference>
<dbReference type="PANTHER" id="PTHR21716">
    <property type="entry name" value="TRANSMEMBRANE PROTEIN"/>
    <property type="match status" value="1"/>
</dbReference>
<feature type="transmembrane region" description="Helical" evidence="6">
    <location>
        <begin position="201"/>
        <end position="224"/>
    </location>
</feature>
<accession>A0A387AQD2</accession>
<dbReference type="EMBL" id="CP032626">
    <property type="protein sequence ID" value="AYF92972.1"/>
    <property type="molecule type" value="Genomic_DNA"/>
</dbReference>
<evidence type="ECO:0000256" key="2">
    <source>
        <dbReference type="ARBA" id="ARBA00009773"/>
    </source>
</evidence>
<organism evidence="7 8">
    <name type="scientific">Apilactobacillus bombintestini</name>
    <dbReference type="NCBI Taxonomy" id="2419772"/>
    <lineage>
        <taxon>Bacteria</taxon>
        <taxon>Bacillati</taxon>
        <taxon>Bacillota</taxon>
        <taxon>Bacilli</taxon>
        <taxon>Lactobacillales</taxon>
        <taxon>Lactobacillaceae</taxon>
        <taxon>Apilactobacillus</taxon>
    </lineage>
</organism>
<feature type="transmembrane region" description="Helical" evidence="6">
    <location>
        <begin position="35"/>
        <end position="51"/>
    </location>
</feature>
<dbReference type="Proteomes" id="UP000272003">
    <property type="component" value="Chromosome"/>
</dbReference>
<evidence type="ECO:0000256" key="3">
    <source>
        <dbReference type="ARBA" id="ARBA00022692"/>
    </source>
</evidence>
<sequence length="354" mass="40839">MKWWDKFVANVDLRRWCVLIFIIFVLFLMRDMISMLLLTFIFSLLVTKWVLFVRRYIKIPAPLLVIITYLIFIAAVVAVIAIYSPVIYDQAIMTSKHIVAFYNDPDNFVGDERIQSMITEFIHRSNFLSEVKGSFSLLFDYIQSIGQMGLTFFMSLILSFFFTLEEKSMAEFSKRFLTSKFSWFFQDVYYFAKTFTKTFGVVLEAQFLIAIFNTIFTTIIMAILGMPQLVILSIMVFFLSLVPVAGVIISLVPLSIVGYSVGGIRYIIYLVIMIMIVHFLEAYILNPKLMSSRTELPIFYTFCALLIGEEVFGAWGLIVSVPILAFFLEIIGVKGESKKGLKLKKKINLKRIRK</sequence>
<dbReference type="GO" id="GO:0055085">
    <property type="term" value="P:transmembrane transport"/>
    <property type="evidence" value="ECO:0007669"/>
    <property type="project" value="TreeGrafter"/>
</dbReference>
<feature type="transmembrane region" description="Helical" evidence="6">
    <location>
        <begin position="63"/>
        <end position="83"/>
    </location>
</feature>
<keyword evidence="4 6" id="KW-1133">Transmembrane helix</keyword>
<evidence type="ECO:0000256" key="4">
    <source>
        <dbReference type="ARBA" id="ARBA00022989"/>
    </source>
</evidence>
<feature type="transmembrane region" description="Helical" evidence="6">
    <location>
        <begin position="230"/>
        <end position="254"/>
    </location>
</feature>
<proteinExistence type="inferred from homology"/>
<comment type="similarity">
    <text evidence="2">Belongs to the autoinducer-2 exporter (AI-2E) (TC 2.A.86) family.</text>
</comment>
<evidence type="ECO:0000256" key="1">
    <source>
        <dbReference type="ARBA" id="ARBA00004141"/>
    </source>
</evidence>
<feature type="transmembrane region" description="Helical" evidence="6">
    <location>
        <begin position="298"/>
        <end position="328"/>
    </location>
</feature>
<gene>
    <name evidence="7" type="ORF">D7I45_05635</name>
</gene>
<dbReference type="PANTHER" id="PTHR21716:SF62">
    <property type="entry name" value="TRANSPORT PROTEIN YDBI-RELATED"/>
    <property type="match status" value="1"/>
</dbReference>
<evidence type="ECO:0000313" key="8">
    <source>
        <dbReference type="Proteomes" id="UP000272003"/>
    </source>
</evidence>
<reference evidence="7 8" key="1">
    <citation type="submission" date="2018-09" db="EMBL/GenBank/DDBJ databases">
        <title>Genome sequencing of strain BHWM-4.</title>
        <authorList>
            <person name="Heo J."/>
            <person name="Kim S.-J."/>
            <person name="Kwon S.-W."/>
        </authorList>
    </citation>
    <scope>NUCLEOTIDE SEQUENCE [LARGE SCALE GENOMIC DNA]</scope>
    <source>
        <strain evidence="7 8">BHWM-4</strain>
    </source>
</reference>
<evidence type="ECO:0000256" key="5">
    <source>
        <dbReference type="ARBA" id="ARBA00023136"/>
    </source>
</evidence>
<dbReference type="OrthoDB" id="9772136at2"/>
<dbReference type="RefSeq" id="WP_120784736.1">
    <property type="nucleotide sequence ID" value="NZ_CP032626.1"/>
</dbReference>
<keyword evidence="5 6" id="KW-0472">Membrane</keyword>
<feature type="transmembrane region" description="Helical" evidence="6">
    <location>
        <begin position="266"/>
        <end position="286"/>
    </location>
</feature>